<comment type="subcellular location">
    <subcellularLocation>
        <location evidence="1">Nucleus</location>
    </subcellularLocation>
</comment>
<dbReference type="OrthoDB" id="10051975at2759"/>
<dbReference type="Proteomes" id="UP000008237">
    <property type="component" value="Unassembled WGS sequence"/>
</dbReference>
<evidence type="ECO:0000259" key="3">
    <source>
        <dbReference type="PROSITE" id="PS51031"/>
    </source>
</evidence>
<evidence type="ECO:0000259" key="2">
    <source>
        <dbReference type="PROSITE" id="PS51029"/>
    </source>
</evidence>
<dbReference type="PANTHER" id="PTHR21505:SF12">
    <property type="entry name" value="MADF DOMAIN-CONTAINING PROTEIN-RELATED"/>
    <property type="match status" value="1"/>
</dbReference>
<sequence length="340" mass="39676">MRDIVEWPYDKALQLIRMFQQRPVLWDFGHDDYKDRRKRNKTMSELAKRFHVSKAEIERKLSNLQSHFRREVRKEKMAATIPNKFTVYRSKWFAYQALRFLLNRNRPRQSQAATVGSDALAAQRRKSRMADVAMSEVSDKSRQCVVMATRLEDSDIPTKLQPLRSPPVKAITHTRTKKAAYTVNGAAFNNFVYVDANQQSKTNNSQINYWNEMRNNVDGQDSIGFATETGDEARQSQNITDFRNAEPNESAPVSSFPSSADKRNYKVISEDMILPTINFLLAEAKARDSNQPELNFYRSLIPDIMKLSEKRRREFKETMLHSLHDFLDQEEDECSFDRQN</sequence>
<dbReference type="GO" id="GO:0005634">
    <property type="term" value="C:nucleus"/>
    <property type="evidence" value="ECO:0007669"/>
    <property type="project" value="UniProtKB-SubCell"/>
</dbReference>
<organism evidence="5">
    <name type="scientific">Harpegnathos saltator</name>
    <name type="common">Jerdon's jumping ant</name>
    <dbReference type="NCBI Taxonomy" id="610380"/>
    <lineage>
        <taxon>Eukaryota</taxon>
        <taxon>Metazoa</taxon>
        <taxon>Ecdysozoa</taxon>
        <taxon>Arthropoda</taxon>
        <taxon>Hexapoda</taxon>
        <taxon>Insecta</taxon>
        <taxon>Pterygota</taxon>
        <taxon>Neoptera</taxon>
        <taxon>Endopterygota</taxon>
        <taxon>Hymenoptera</taxon>
        <taxon>Apocrita</taxon>
        <taxon>Aculeata</taxon>
        <taxon>Formicoidea</taxon>
        <taxon>Formicidae</taxon>
        <taxon>Ponerinae</taxon>
        <taxon>Ponerini</taxon>
        <taxon>Harpegnathos</taxon>
    </lineage>
</organism>
<keyword evidence="5" id="KW-1185">Reference proteome</keyword>
<accession>E2BCD5</accession>
<name>E2BCD5_HARSA</name>
<gene>
    <name evidence="4" type="ORF">EAI_03706</name>
</gene>
<proteinExistence type="predicted"/>
<dbReference type="InParanoid" id="E2BCD5"/>
<dbReference type="PANTHER" id="PTHR21505">
    <property type="entry name" value="MADF DOMAIN-CONTAINING PROTEIN-RELATED"/>
    <property type="match status" value="1"/>
</dbReference>
<keyword evidence="1" id="KW-0539">Nucleus</keyword>
<dbReference type="KEGG" id="hst:105181274"/>
<dbReference type="AlphaFoldDB" id="E2BCD5"/>
<evidence type="ECO:0008006" key="6">
    <source>
        <dbReference type="Google" id="ProtNLM"/>
    </source>
</evidence>
<protein>
    <recommendedName>
        <fullName evidence="6">MADF domain-containing protein</fullName>
    </recommendedName>
</protein>
<evidence type="ECO:0000256" key="1">
    <source>
        <dbReference type="PROSITE-ProRule" id="PRU00371"/>
    </source>
</evidence>
<feature type="domain" description="MADF" evidence="2">
    <location>
        <begin position="14"/>
        <end position="106"/>
    </location>
</feature>
<dbReference type="InterPro" id="IPR004210">
    <property type="entry name" value="BESS_motif"/>
</dbReference>
<dbReference type="PROSITE" id="PS51029">
    <property type="entry name" value="MADF"/>
    <property type="match status" value="1"/>
</dbReference>
<dbReference type="GO" id="GO:0003677">
    <property type="term" value="F:DNA binding"/>
    <property type="evidence" value="ECO:0007669"/>
    <property type="project" value="InterPro"/>
</dbReference>
<dbReference type="SMART" id="SM00595">
    <property type="entry name" value="MADF"/>
    <property type="match status" value="1"/>
</dbReference>
<reference evidence="4 5" key="1">
    <citation type="journal article" date="2010" name="Science">
        <title>Genomic comparison of the ants Camponotus floridanus and Harpegnathos saltator.</title>
        <authorList>
            <person name="Bonasio R."/>
            <person name="Zhang G."/>
            <person name="Ye C."/>
            <person name="Mutti N.S."/>
            <person name="Fang X."/>
            <person name="Qin N."/>
            <person name="Donahue G."/>
            <person name="Yang P."/>
            <person name="Li Q."/>
            <person name="Li C."/>
            <person name="Zhang P."/>
            <person name="Huang Z."/>
            <person name="Berger S.L."/>
            <person name="Reinberg D."/>
            <person name="Wang J."/>
            <person name="Liebig J."/>
        </authorList>
    </citation>
    <scope>NUCLEOTIDE SEQUENCE [LARGE SCALE GENOMIC DNA]</scope>
    <source>
        <strain evidence="4 5">R22 G/1</strain>
    </source>
</reference>
<dbReference type="Pfam" id="PF10545">
    <property type="entry name" value="MADF_DNA_bdg"/>
    <property type="match status" value="1"/>
</dbReference>
<evidence type="ECO:0000313" key="4">
    <source>
        <dbReference type="EMBL" id="EFN86671.1"/>
    </source>
</evidence>
<feature type="domain" description="BESS" evidence="3">
    <location>
        <begin position="290"/>
        <end position="329"/>
    </location>
</feature>
<evidence type="ECO:0000313" key="5">
    <source>
        <dbReference type="Proteomes" id="UP000008237"/>
    </source>
</evidence>
<dbReference type="EMBL" id="GL447257">
    <property type="protein sequence ID" value="EFN86671.1"/>
    <property type="molecule type" value="Genomic_DNA"/>
</dbReference>
<dbReference type="PROSITE" id="PS51031">
    <property type="entry name" value="BESS"/>
    <property type="match status" value="1"/>
</dbReference>
<dbReference type="InterPro" id="IPR006578">
    <property type="entry name" value="MADF-dom"/>
</dbReference>
<dbReference type="PhylomeDB" id="E2BCD5"/>